<evidence type="ECO:0000256" key="2">
    <source>
        <dbReference type="ARBA" id="ARBA00006228"/>
    </source>
</evidence>
<comment type="similarity">
    <text evidence="2">Belongs to the CPA3 antiporters (TC 2.A.63) subunit E family.</text>
</comment>
<accession>A0ABQ5URL7</accession>
<name>A0ABQ5URL7_9HYPH</name>
<proteinExistence type="inferred from homology"/>
<keyword evidence="3" id="KW-1003">Cell membrane</keyword>
<evidence type="ECO:0000256" key="3">
    <source>
        <dbReference type="ARBA" id="ARBA00022475"/>
    </source>
</evidence>
<dbReference type="PANTHER" id="PTHR34584">
    <property type="entry name" value="NA(+)/H(+) ANTIPORTER SUBUNIT E1"/>
    <property type="match status" value="1"/>
</dbReference>
<evidence type="ECO:0000313" key="9">
    <source>
        <dbReference type="Proteomes" id="UP001161405"/>
    </source>
</evidence>
<sequence length="159" mass="17177">MTFLAIAVLLAVTWAAITGTFSLGNLLLGGAIGVAALWVIRLQITRPKFLSKVPKIIGLALLFLYELVLSSIKVMALVLSPNMKKSLEPAIIAFPLRVKSDMEITLLANLITLTPGTLSVDVAEDRSVLYVHAISAPDKRGLIKDISTGFEAKIMEVFE</sequence>
<feature type="transmembrane region" description="Helical" evidence="7">
    <location>
        <begin position="25"/>
        <end position="44"/>
    </location>
</feature>
<reference evidence="8" key="2">
    <citation type="submission" date="2023-01" db="EMBL/GenBank/DDBJ databases">
        <title>Draft genome sequence of Maritalea porphyrae strain NBRC 107169.</title>
        <authorList>
            <person name="Sun Q."/>
            <person name="Mori K."/>
        </authorList>
    </citation>
    <scope>NUCLEOTIDE SEQUENCE</scope>
    <source>
        <strain evidence="8">NBRC 107169</strain>
    </source>
</reference>
<dbReference type="RefSeq" id="WP_284364405.1">
    <property type="nucleotide sequence ID" value="NZ_BSNI01000002.1"/>
</dbReference>
<dbReference type="InterPro" id="IPR002758">
    <property type="entry name" value="Cation_antiport_E"/>
</dbReference>
<keyword evidence="5 7" id="KW-1133">Transmembrane helix</keyword>
<protein>
    <submittedName>
        <fullName evidence="8">Na+/H+ antiporter subunit E</fullName>
    </submittedName>
</protein>
<dbReference type="Proteomes" id="UP001161405">
    <property type="component" value="Unassembled WGS sequence"/>
</dbReference>
<feature type="transmembrane region" description="Helical" evidence="7">
    <location>
        <begin position="56"/>
        <end position="79"/>
    </location>
</feature>
<comment type="subcellular location">
    <subcellularLocation>
        <location evidence="1">Cell membrane</location>
        <topology evidence="1">Multi-pass membrane protein</topology>
    </subcellularLocation>
</comment>
<evidence type="ECO:0000256" key="4">
    <source>
        <dbReference type="ARBA" id="ARBA00022692"/>
    </source>
</evidence>
<dbReference type="PANTHER" id="PTHR34584:SF1">
    <property type="entry name" value="NA(+)_H(+) ANTIPORTER SUBUNIT E1"/>
    <property type="match status" value="1"/>
</dbReference>
<keyword evidence="4 7" id="KW-0812">Transmembrane</keyword>
<organism evidence="8 9">
    <name type="scientific">Maritalea porphyrae</name>
    <dbReference type="NCBI Taxonomy" id="880732"/>
    <lineage>
        <taxon>Bacteria</taxon>
        <taxon>Pseudomonadati</taxon>
        <taxon>Pseudomonadota</taxon>
        <taxon>Alphaproteobacteria</taxon>
        <taxon>Hyphomicrobiales</taxon>
        <taxon>Devosiaceae</taxon>
        <taxon>Maritalea</taxon>
    </lineage>
</organism>
<keyword evidence="6 7" id="KW-0472">Membrane</keyword>
<evidence type="ECO:0000256" key="6">
    <source>
        <dbReference type="ARBA" id="ARBA00023136"/>
    </source>
</evidence>
<evidence type="ECO:0000256" key="1">
    <source>
        <dbReference type="ARBA" id="ARBA00004651"/>
    </source>
</evidence>
<evidence type="ECO:0000256" key="7">
    <source>
        <dbReference type="SAM" id="Phobius"/>
    </source>
</evidence>
<dbReference type="Pfam" id="PF01899">
    <property type="entry name" value="MNHE"/>
    <property type="match status" value="1"/>
</dbReference>
<evidence type="ECO:0000313" key="8">
    <source>
        <dbReference type="EMBL" id="GLQ17921.1"/>
    </source>
</evidence>
<gene>
    <name evidence="8" type="ORF">GCM10007879_21700</name>
</gene>
<dbReference type="PIRSF" id="PIRSF019239">
    <property type="entry name" value="MrpE"/>
    <property type="match status" value="1"/>
</dbReference>
<comment type="caution">
    <text evidence="8">The sequence shown here is derived from an EMBL/GenBank/DDBJ whole genome shotgun (WGS) entry which is preliminary data.</text>
</comment>
<dbReference type="EMBL" id="BSNI01000002">
    <property type="protein sequence ID" value="GLQ17921.1"/>
    <property type="molecule type" value="Genomic_DNA"/>
</dbReference>
<evidence type="ECO:0000256" key="5">
    <source>
        <dbReference type="ARBA" id="ARBA00022989"/>
    </source>
</evidence>
<reference evidence="8" key="1">
    <citation type="journal article" date="2014" name="Int. J. Syst. Evol. Microbiol.">
        <title>Complete genome of a new Firmicutes species belonging to the dominant human colonic microbiota ('Ruminococcus bicirculans') reveals two chromosomes and a selective capacity to utilize plant glucans.</title>
        <authorList>
            <consortium name="NISC Comparative Sequencing Program"/>
            <person name="Wegmann U."/>
            <person name="Louis P."/>
            <person name="Goesmann A."/>
            <person name="Henrissat B."/>
            <person name="Duncan S.H."/>
            <person name="Flint H.J."/>
        </authorList>
    </citation>
    <scope>NUCLEOTIDE SEQUENCE</scope>
    <source>
        <strain evidence="8">NBRC 107169</strain>
    </source>
</reference>
<keyword evidence="9" id="KW-1185">Reference proteome</keyword>